<reference evidence="1" key="3">
    <citation type="journal article" date="2017" name="Nature">
        <title>Genome sequence of the progenitor of the wheat D genome Aegilops tauschii.</title>
        <authorList>
            <person name="Luo M.C."/>
            <person name="Gu Y.Q."/>
            <person name="Puiu D."/>
            <person name="Wang H."/>
            <person name="Twardziok S.O."/>
            <person name="Deal K.R."/>
            <person name="Huo N."/>
            <person name="Zhu T."/>
            <person name="Wang L."/>
            <person name="Wang Y."/>
            <person name="McGuire P.E."/>
            <person name="Liu S."/>
            <person name="Long H."/>
            <person name="Ramasamy R.K."/>
            <person name="Rodriguez J.C."/>
            <person name="Van S.L."/>
            <person name="Yuan L."/>
            <person name="Wang Z."/>
            <person name="Xia Z."/>
            <person name="Xiao L."/>
            <person name="Anderson O.D."/>
            <person name="Ouyang S."/>
            <person name="Liang Y."/>
            <person name="Zimin A.V."/>
            <person name="Pertea G."/>
            <person name="Qi P."/>
            <person name="Bennetzen J.L."/>
            <person name="Dai X."/>
            <person name="Dawson M.W."/>
            <person name="Muller H.G."/>
            <person name="Kugler K."/>
            <person name="Rivarola-Duarte L."/>
            <person name="Spannagl M."/>
            <person name="Mayer K.F.X."/>
            <person name="Lu F.H."/>
            <person name="Bevan M.W."/>
            <person name="Leroy P."/>
            <person name="Li P."/>
            <person name="You F.M."/>
            <person name="Sun Q."/>
            <person name="Liu Z."/>
            <person name="Lyons E."/>
            <person name="Wicker T."/>
            <person name="Salzberg S.L."/>
            <person name="Devos K.M."/>
            <person name="Dvorak J."/>
        </authorList>
    </citation>
    <scope>NUCLEOTIDE SEQUENCE [LARGE SCALE GENOMIC DNA]</scope>
    <source>
        <strain evidence="1">cv. AL8/78</strain>
    </source>
</reference>
<keyword evidence="2" id="KW-1185">Reference proteome</keyword>
<accession>A0A452ZVS9</accession>
<proteinExistence type="predicted"/>
<reference evidence="1" key="5">
    <citation type="journal article" date="2021" name="G3 (Bethesda)">
        <title>Aegilops tauschii genome assembly Aet v5.0 features greater sequence contiguity and improved annotation.</title>
        <authorList>
            <person name="Wang L."/>
            <person name="Zhu T."/>
            <person name="Rodriguez J.C."/>
            <person name="Deal K.R."/>
            <person name="Dubcovsky J."/>
            <person name="McGuire P.E."/>
            <person name="Lux T."/>
            <person name="Spannagl M."/>
            <person name="Mayer K.F.X."/>
            <person name="Baldrich P."/>
            <person name="Meyers B.C."/>
            <person name="Huo N."/>
            <person name="Gu Y.Q."/>
            <person name="Zhou H."/>
            <person name="Devos K.M."/>
            <person name="Bennetzen J.L."/>
            <person name="Unver T."/>
            <person name="Budak H."/>
            <person name="Gulick P.J."/>
            <person name="Galiba G."/>
            <person name="Kalapos B."/>
            <person name="Nelson D.R."/>
            <person name="Li P."/>
            <person name="You F.M."/>
            <person name="Luo M.C."/>
            <person name="Dvorak J."/>
        </authorList>
    </citation>
    <scope>NUCLEOTIDE SEQUENCE [LARGE SCALE GENOMIC DNA]</scope>
    <source>
        <strain evidence="1">cv. AL8/78</strain>
    </source>
</reference>
<name>A0A452ZVS9_AEGTS</name>
<reference evidence="2" key="1">
    <citation type="journal article" date="2014" name="Science">
        <title>Ancient hybridizations among the ancestral genomes of bread wheat.</title>
        <authorList>
            <consortium name="International Wheat Genome Sequencing Consortium,"/>
            <person name="Marcussen T."/>
            <person name="Sandve S.R."/>
            <person name="Heier L."/>
            <person name="Spannagl M."/>
            <person name="Pfeifer M."/>
            <person name="Jakobsen K.S."/>
            <person name="Wulff B.B."/>
            <person name="Steuernagel B."/>
            <person name="Mayer K.F."/>
            <person name="Olsen O.A."/>
        </authorList>
    </citation>
    <scope>NUCLEOTIDE SEQUENCE [LARGE SCALE GENOMIC DNA]</scope>
    <source>
        <strain evidence="2">cv. AL8/78</strain>
    </source>
</reference>
<sequence>MCNILKLHAFCDYGAPWVVNICVLLMHLANPVGSGSSRVLVCSFVIFIRSG</sequence>
<evidence type="ECO:0000313" key="1">
    <source>
        <dbReference type="EnsemblPlants" id="AET1Gv20941000.9"/>
    </source>
</evidence>
<dbReference type="EnsemblPlants" id="AET1Gv20941000.9">
    <property type="protein sequence ID" value="AET1Gv20941000.9"/>
    <property type="gene ID" value="AET1Gv20941000"/>
</dbReference>
<reference evidence="1" key="4">
    <citation type="submission" date="2019-03" db="UniProtKB">
        <authorList>
            <consortium name="EnsemblPlants"/>
        </authorList>
    </citation>
    <scope>IDENTIFICATION</scope>
</reference>
<evidence type="ECO:0000313" key="2">
    <source>
        <dbReference type="Proteomes" id="UP000015105"/>
    </source>
</evidence>
<reference evidence="2" key="2">
    <citation type="journal article" date="2017" name="Nat. Plants">
        <title>The Aegilops tauschii genome reveals multiple impacts of transposons.</title>
        <authorList>
            <person name="Zhao G."/>
            <person name="Zou C."/>
            <person name="Li K."/>
            <person name="Wang K."/>
            <person name="Li T."/>
            <person name="Gao L."/>
            <person name="Zhang X."/>
            <person name="Wang H."/>
            <person name="Yang Z."/>
            <person name="Liu X."/>
            <person name="Jiang W."/>
            <person name="Mao L."/>
            <person name="Kong X."/>
            <person name="Jiao Y."/>
            <person name="Jia J."/>
        </authorList>
    </citation>
    <scope>NUCLEOTIDE SEQUENCE [LARGE SCALE GENOMIC DNA]</scope>
    <source>
        <strain evidence="2">cv. AL8/78</strain>
    </source>
</reference>
<protein>
    <submittedName>
        <fullName evidence="1">Uncharacterized protein</fullName>
    </submittedName>
</protein>
<dbReference type="Proteomes" id="UP000015105">
    <property type="component" value="Chromosome 1D"/>
</dbReference>
<dbReference type="AlphaFoldDB" id="A0A452ZVS9"/>
<organism evidence="1 2">
    <name type="scientific">Aegilops tauschii subsp. strangulata</name>
    <name type="common">Goatgrass</name>
    <dbReference type="NCBI Taxonomy" id="200361"/>
    <lineage>
        <taxon>Eukaryota</taxon>
        <taxon>Viridiplantae</taxon>
        <taxon>Streptophyta</taxon>
        <taxon>Embryophyta</taxon>
        <taxon>Tracheophyta</taxon>
        <taxon>Spermatophyta</taxon>
        <taxon>Magnoliopsida</taxon>
        <taxon>Liliopsida</taxon>
        <taxon>Poales</taxon>
        <taxon>Poaceae</taxon>
        <taxon>BOP clade</taxon>
        <taxon>Pooideae</taxon>
        <taxon>Triticodae</taxon>
        <taxon>Triticeae</taxon>
        <taxon>Triticinae</taxon>
        <taxon>Aegilops</taxon>
    </lineage>
</organism>
<dbReference type="Gramene" id="AET1Gv20941000.9">
    <property type="protein sequence ID" value="AET1Gv20941000.9"/>
    <property type="gene ID" value="AET1Gv20941000"/>
</dbReference>